<dbReference type="PROSITE" id="PS00028">
    <property type="entry name" value="ZINC_FINGER_C2H2_1"/>
    <property type="match status" value="1"/>
</dbReference>
<feature type="domain" description="Bin3-type SAM" evidence="10">
    <location>
        <begin position="37"/>
        <end position="242"/>
    </location>
</feature>
<protein>
    <recommendedName>
        <fullName evidence="7">RNA methyltransferase</fullName>
        <ecNumber evidence="7">2.1.1.-</ecNumber>
    </recommendedName>
</protein>
<dbReference type="InterPro" id="IPR010675">
    <property type="entry name" value="Bin3_C"/>
</dbReference>
<dbReference type="GO" id="GO:0008173">
    <property type="term" value="F:RNA methyltransferase activity"/>
    <property type="evidence" value="ECO:0007669"/>
    <property type="project" value="UniProtKB-UniRule"/>
</dbReference>
<dbReference type="FunCoup" id="A0A194RH30">
    <property type="interactions" value="1753"/>
</dbReference>
<name>A0A194RH30_PAPMA</name>
<accession>A0A194RH30</accession>
<dbReference type="CDD" id="cd02440">
    <property type="entry name" value="AdoMet_MTases"/>
    <property type="match status" value="1"/>
</dbReference>
<dbReference type="GO" id="GO:2000632">
    <property type="term" value="P:negative regulation of pre-miRNA processing"/>
    <property type="evidence" value="ECO:0007669"/>
    <property type="project" value="TreeGrafter"/>
</dbReference>
<dbReference type="EC" id="2.1.1.-" evidence="7"/>
<reference evidence="11 12" key="1">
    <citation type="journal article" date="2015" name="Nat. Commun.">
        <title>Outbred genome sequencing and CRISPR/Cas9 gene editing in butterflies.</title>
        <authorList>
            <person name="Li X."/>
            <person name="Fan D."/>
            <person name="Zhang W."/>
            <person name="Liu G."/>
            <person name="Zhang L."/>
            <person name="Zhao L."/>
            <person name="Fang X."/>
            <person name="Chen L."/>
            <person name="Dong Y."/>
            <person name="Chen Y."/>
            <person name="Ding Y."/>
            <person name="Zhao R."/>
            <person name="Feng M."/>
            <person name="Zhu Y."/>
            <person name="Feng Y."/>
            <person name="Jiang X."/>
            <person name="Zhu D."/>
            <person name="Xiang H."/>
            <person name="Feng X."/>
            <person name="Li S."/>
            <person name="Wang J."/>
            <person name="Zhang G."/>
            <person name="Kronforst M.R."/>
            <person name="Wang W."/>
        </authorList>
    </citation>
    <scope>NUCLEOTIDE SEQUENCE [LARGE SCALE GENOMIC DNA]</scope>
    <source>
        <strain evidence="11">Ya'a_city_454_Pm</strain>
        <tissue evidence="11">Whole body</tissue>
    </source>
</reference>
<keyword evidence="4 6" id="KW-0949">S-adenosyl-L-methionine</keyword>
<dbReference type="Proteomes" id="UP000053240">
    <property type="component" value="Unassembled WGS sequence"/>
</dbReference>
<dbReference type="InterPro" id="IPR019496">
    <property type="entry name" value="NUFIP1_cons_dom"/>
</dbReference>
<dbReference type="InterPro" id="IPR039772">
    <property type="entry name" value="Bin3-like"/>
</dbReference>
<proteinExistence type="inferred from homology"/>
<feature type="region of interest" description="Disordered" evidence="8">
    <location>
        <begin position="361"/>
        <end position="392"/>
    </location>
</feature>
<dbReference type="Gene3D" id="3.40.50.150">
    <property type="entry name" value="Vaccinia Virus protein VP39"/>
    <property type="match status" value="1"/>
</dbReference>
<dbReference type="InterPro" id="IPR013087">
    <property type="entry name" value="Znf_C2H2_type"/>
</dbReference>
<evidence type="ECO:0000313" key="11">
    <source>
        <dbReference type="EMBL" id="KPJ16630.1"/>
    </source>
</evidence>
<evidence type="ECO:0000256" key="1">
    <source>
        <dbReference type="ARBA" id="ARBA00008361"/>
    </source>
</evidence>
<dbReference type="Pfam" id="PF10453">
    <property type="entry name" value="NUFIP1"/>
    <property type="match status" value="1"/>
</dbReference>
<dbReference type="GO" id="GO:0008270">
    <property type="term" value="F:zinc ion binding"/>
    <property type="evidence" value="ECO:0007669"/>
    <property type="project" value="UniProtKB-KW"/>
</dbReference>
<dbReference type="SUPFAM" id="SSF53335">
    <property type="entry name" value="S-adenosyl-L-methionine-dependent methyltransferases"/>
    <property type="match status" value="1"/>
</dbReference>
<keyword evidence="5" id="KW-0862">Zinc</keyword>
<dbReference type="PANTHER" id="PTHR12315:SF1">
    <property type="entry name" value="RNA 5'-MONOPHOSPHATE METHYLTRANSFERASE"/>
    <property type="match status" value="1"/>
</dbReference>
<keyword evidence="5" id="KW-0479">Metal-binding</keyword>
<evidence type="ECO:0000256" key="3">
    <source>
        <dbReference type="ARBA" id="ARBA00022679"/>
    </source>
</evidence>
<keyword evidence="2 7" id="KW-0489">Methyltransferase</keyword>
<keyword evidence="5" id="KW-0863">Zinc-finger</keyword>
<dbReference type="GO" id="GO:0032259">
    <property type="term" value="P:methylation"/>
    <property type="evidence" value="ECO:0007669"/>
    <property type="project" value="UniProtKB-KW"/>
</dbReference>
<dbReference type="GO" id="GO:0008171">
    <property type="term" value="F:O-methyltransferase activity"/>
    <property type="evidence" value="ECO:0007669"/>
    <property type="project" value="UniProtKB-UniRule"/>
</dbReference>
<dbReference type="InParanoid" id="A0A194RH30"/>
<dbReference type="GO" id="GO:0005737">
    <property type="term" value="C:cytoplasm"/>
    <property type="evidence" value="ECO:0007669"/>
    <property type="project" value="TreeGrafter"/>
</dbReference>
<keyword evidence="12" id="KW-1185">Reference proteome</keyword>
<evidence type="ECO:0000256" key="6">
    <source>
        <dbReference type="PROSITE-ProRule" id="PRU00848"/>
    </source>
</evidence>
<organism evidence="11 12">
    <name type="scientific">Papilio machaon</name>
    <name type="common">Old World swallowtail butterfly</name>
    <dbReference type="NCBI Taxonomy" id="76193"/>
    <lineage>
        <taxon>Eukaryota</taxon>
        <taxon>Metazoa</taxon>
        <taxon>Ecdysozoa</taxon>
        <taxon>Arthropoda</taxon>
        <taxon>Hexapoda</taxon>
        <taxon>Insecta</taxon>
        <taxon>Pterygota</taxon>
        <taxon>Neoptera</taxon>
        <taxon>Endopterygota</taxon>
        <taxon>Lepidoptera</taxon>
        <taxon>Glossata</taxon>
        <taxon>Ditrysia</taxon>
        <taxon>Papilionoidea</taxon>
        <taxon>Papilionidae</taxon>
        <taxon>Papilioninae</taxon>
        <taxon>Papilio</taxon>
    </lineage>
</organism>
<dbReference type="AlphaFoldDB" id="A0A194RH30"/>
<dbReference type="PROSITE" id="PS51515">
    <property type="entry name" value="BIN3_SAM"/>
    <property type="match status" value="1"/>
</dbReference>
<dbReference type="STRING" id="76193.A0A194RH30"/>
<sequence>MVVEVNLSYQGEDPGAVQYGNFINYYSFHNSNQRIEGLHASMFPNFDTNEDIICLDIGCNTGELTKEVYDYLKNKIYPKSSCHILGVDIDPILIQRAKDHINISDITFIKSNIMNEVDQNIIAQYLNSFNRKKFDIVFCFSVTMWLHINSGDEEFINFLKSIKDYTNSLIIEPQPWKCYRNAQRRMKKSGSHFPLYESLKIRSNVELVIEDTLVKNGLSNPRFRHWSPQFRPRGQFLRRNYTTNHFRYSGPQEQNNYEFWCETCDKGFQSLHILENHKKQHQKCNIDGCQFVAHPKIITKHIQMQHSTGLYKKIAKLNNPEEIRKWREERKLKYPTKKNIEKKAAELKEKIERGEKMGMNYQKHNRHGKPELHSRKQHNHTMSKGREKIQSRHKNNKFKNENPICHKKPPAPKKVCRTIPQPDNTQRLNPFAGIQQIIIEDNHDEEIEESLQNSLIEDDDIFTEVGTNKLNGKSQVCGALSSLMNEYGSSDEDVSNAVSNSINGNVKHLVDLTKTETKKEIIEKKLPIPVNNKSDDDSGPEETVITKSATDHNVDESSSNNLKPKLENRFRSPLNIKHYKKPKYQLPSTLLVKLLSREIEQERNIILQCVRHIVKNNYFDTKTTSTKD</sequence>
<dbReference type="InterPro" id="IPR024160">
    <property type="entry name" value="BIN3_SAM-bd_dom"/>
</dbReference>
<dbReference type="PANTHER" id="PTHR12315">
    <property type="entry name" value="BICOID-INTERACTING PROTEIN RELATED"/>
    <property type="match status" value="1"/>
</dbReference>
<keyword evidence="3 7" id="KW-0808">Transferase</keyword>
<feature type="region of interest" description="Disordered" evidence="8">
    <location>
        <begin position="529"/>
        <end position="568"/>
    </location>
</feature>
<dbReference type="InterPro" id="IPR029063">
    <property type="entry name" value="SAM-dependent_MTases_sf"/>
</dbReference>
<dbReference type="Pfam" id="PF06859">
    <property type="entry name" value="Bin3"/>
    <property type="match status" value="1"/>
</dbReference>
<evidence type="ECO:0000256" key="5">
    <source>
        <dbReference type="PROSITE-ProRule" id="PRU00042"/>
    </source>
</evidence>
<evidence type="ECO:0000313" key="12">
    <source>
        <dbReference type="Proteomes" id="UP000053240"/>
    </source>
</evidence>
<evidence type="ECO:0000259" key="9">
    <source>
        <dbReference type="PROSITE" id="PS50157"/>
    </source>
</evidence>
<evidence type="ECO:0000256" key="8">
    <source>
        <dbReference type="SAM" id="MobiDB-lite"/>
    </source>
</evidence>
<dbReference type="EMBL" id="KQ460207">
    <property type="protein sequence ID" value="KPJ16630.1"/>
    <property type="molecule type" value="Genomic_DNA"/>
</dbReference>
<evidence type="ECO:0000256" key="2">
    <source>
        <dbReference type="ARBA" id="ARBA00022603"/>
    </source>
</evidence>
<comment type="similarity">
    <text evidence="1 7">Belongs to the methyltransferase superfamily.</text>
</comment>
<evidence type="ECO:0000256" key="4">
    <source>
        <dbReference type="ARBA" id="ARBA00022691"/>
    </source>
</evidence>
<dbReference type="PROSITE" id="PS50157">
    <property type="entry name" value="ZINC_FINGER_C2H2_2"/>
    <property type="match status" value="1"/>
</dbReference>
<gene>
    <name evidence="11" type="ORF">RR48_10229</name>
</gene>
<feature type="domain" description="C2H2-type" evidence="9">
    <location>
        <begin position="259"/>
        <end position="281"/>
    </location>
</feature>
<evidence type="ECO:0000256" key="7">
    <source>
        <dbReference type="RuleBase" id="RU367087"/>
    </source>
</evidence>
<evidence type="ECO:0000259" key="10">
    <source>
        <dbReference type="PROSITE" id="PS51515"/>
    </source>
</evidence>